<dbReference type="PANTHER" id="PTHR44591:SF22">
    <property type="entry name" value="CHEY SUBFAMILY"/>
    <property type="match status" value="1"/>
</dbReference>
<evidence type="ECO:0000259" key="3">
    <source>
        <dbReference type="PROSITE" id="PS50110"/>
    </source>
</evidence>
<evidence type="ECO:0000256" key="2">
    <source>
        <dbReference type="PROSITE-ProRule" id="PRU00169"/>
    </source>
</evidence>
<sequence length="125" mass="13758">MLPKRILVIDDEENLCTIIKISLEYLGGWQVLVATSSSEGLLLVQTELFDLILLDVVMPDMNGLVLLSALRINPVTRTIPVILLTASTQPVNSNESAQLGVAGIIIKPFDPVDLPNQIKVLLRWE</sequence>
<dbReference type="SUPFAM" id="SSF52172">
    <property type="entry name" value="CheY-like"/>
    <property type="match status" value="1"/>
</dbReference>
<name>A0A856MK18_9CYAN</name>
<dbReference type="Proteomes" id="UP000503129">
    <property type="component" value="Chromosome"/>
</dbReference>
<dbReference type="InterPro" id="IPR001789">
    <property type="entry name" value="Sig_transdc_resp-reg_receiver"/>
</dbReference>
<proteinExistence type="predicted"/>
<dbReference type="CDD" id="cd17552">
    <property type="entry name" value="REC_RR468-like"/>
    <property type="match status" value="1"/>
</dbReference>
<protein>
    <submittedName>
        <fullName evidence="4">Two-component system response regulator</fullName>
    </submittedName>
</protein>
<accession>A0A856MK18</accession>
<keyword evidence="1 2" id="KW-0597">Phosphoprotein</keyword>
<gene>
    <name evidence="4" type="ORF">DP114_23680</name>
</gene>
<dbReference type="PANTHER" id="PTHR44591">
    <property type="entry name" value="STRESS RESPONSE REGULATOR PROTEIN 1"/>
    <property type="match status" value="1"/>
</dbReference>
<evidence type="ECO:0000313" key="4">
    <source>
        <dbReference type="EMBL" id="QDL10494.1"/>
    </source>
</evidence>
<evidence type="ECO:0000313" key="5">
    <source>
        <dbReference type="Proteomes" id="UP000503129"/>
    </source>
</evidence>
<keyword evidence="5" id="KW-1185">Reference proteome</keyword>
<dbReference type="InterPro" id="IPR050595">
    <property type="entry name" value="Bact_response_regulator"/>
</dbReference>
<feature type="domain" description="Response regulatory" evidence="3">
    <location>
        <begin position="5"/>
        <end position="122"/>
    </location>
</feature>
<dbReference type="GO" id="GO:0000160">
    <property type="term" value="P:phosphorelay signal transduction system"/>
    <property type="evidence" value="ECO:0007669"/>
    <property type="project" value="InterPro"/>
</dbReference>
<dbReference type="EMBL" id="CP030118">
    <property type="protein sequence ID" value="QDL10494.1"/>
    <property type="molecule type" value="Genomic_DNA"/>
</dbReference>
<dbReference type="AlphaFoldDB" id="A0A856MK18"/>
<dbReference type="Pfam" id="PF00072">
    <property type="entry name" value="Response_reg"/>
    <property type="match status" value="1"/>
</dbReference>
<reference evidence="4 5" key="1">
    <citation type="submission" date="2018-06" db="EMBL/GenBank/DDBJ databases">
        <title>Comparative genomics of Brasilonema spp. strains.</title>
        <authorList>
            <person name="Alvarenga D.O."/>
            <person name="Fiore M.F."/>
            <person name="Varani A.M."/>
        </authorList>
    </citation>
    <scope>NUCLEOTIDE SEQUENCE [LARGE SCALE GENOMIC DNA]</scope>
    <source>
        <strain evidence="4 5">CENA114</strain>
    </source>
</reference>
<dbReference type="InterPro" id="IPR011006">
    <property type="entry name" value="CheY-like_superfamily"/>
</dbReference>
<dbReference type="PROSITE" id="PS50110">
    <property type="entry name" value="RESPONSE_REGULATORY"/>
    <property type="match status" value="1"/>
</dbReference>
<dbReference type="RefSeq" id="WP_169267542.1">
    <property type="nucleotide sequence ID" value="NZ_CAWOXK010000001.1"/>
</dbReference>
<dbReference type="SMART" id="SM00448">
    <property type="entry name" value="REC"/>
    <property type="match status" value="1"/>
</dbReference>
<evidence type="ECO:0000256" key="1">
    <source>
        <dbReference type="ARBA" id="ARBA00022553"/>
    </source>
</evidence>
<organism evidence="4 5">
    <name type="scientific">Brasilonema sennae CENA114</name>
    <dbReference type="NCBI Taxonomy" id="415709"/>
    <lineage>
        <taxon>Bacteria</taxon>
        <taxon>Bacillati</taxon>
        <taxon>Cyanobacteriota</taxon>
        <taxon>Cyanophyceae</taxon>
        <taxon>Nostocales</taxon>
        <taxon>Scytonemataceae</taxon>
        <taxon>Brasilonema</taxon>
        <taxon>Bromeliae group (in: Brasilonema)</taxon>
    </lineage>
</organism>
<dbReference type="Gene3D" id="3.40.50.2300">
    <property type="match status" value="1"/>
</dbReference>
<feature type="modified residue" description="4-aspartylphosphate" evidence="2">
    <location>
        <position position="55"/>
    </location>
</feature>
<dbReference type="KEGG" id="bsen:DP114_23680"/>